<sequence>MLPPQPQQQQQQQGFMNPPDIHTIAQQGYLVQQQQLQALQMRQAQQAQMAQMGQAGQMSQVQQMQLQQMQQMQMAQMTPGHVQSSGSSKKKAKPRPSPASQMLPRAAPSMLPPHPPEHYLRNAMQPPPQHPPHPVMLEAPEPWADALDEIDSREVAMSRFRARQEMLTEVFSPDPIKNIPLGKRDPWEGLGMDGETLEAKVLVLEKENETLEIAINTASTFERPQDPTPVA</sequence>
<feature type="region of interest" description="Disordered" evidence="1">
    <location>
        <begin position="70"/>
        <end position="132"/>
    </location>
</feature>
<dbReference type="OrthoDB" id="5321006at2759"/>
<dbReference type="STRING" id="5217.A0A4Q1BBZ0"/>
<organism evidence="2 3">
    <name type="scientific">Tremella mesenterica</name>
    <name type="common">Jelly fungus</name>
    <dbReference type="NCBI Taxonomy" id="5217"/>
    <lineage>
        <taxon>Eukaryota</taxon>
        <taxon>Fungi</taxon>
        <taxon>Dikarya</taxon>
        <taxon>Basidiomycota</taxon>
        <taxon>Agaricomycotina</taxon>
        <taxon>Tremellomycetes</taxon>
        <taxon>Tremellales</taxon>
        <taxon>Tremellaceae</taxon>
        <taxon>Tremella</taxon>
    </lineage>
</organism>
<evidence type="ECO:0000256" key="1">
    <source>
        <dbReference type="SAM" id="MobiDB-lite"/>
    </source>
</evidence>
<gene>
    <name evidence="2" type="ORF">M231_06379</name>
</gene>
<dbReference type="EMBL" id="SDIL01000100">
    <property type="protein sequence ID" value="RXK36342.1"/>
    <property type="molecule type" value="Genomic_DNA"/>
</dbReference>
<proteinExistence type="predicted"/>
<keyword evidence="3" id="KW-1185">Reference proteome</keyword>
<feature type="region of interest" description="Disordered" evidence="1">
    <location>
        <begin position="1"/>
        <end position="21"/>
    </location>
</feature>
<name>A0A4Q1BBZ0_TREME</name>
<dbReference type="AlphaFoldDB" id="A0A4Q1BBZ0"/>
<reference evidence="2 3" key="1">
    <citation type="submission" date="2016-06" db="EMBL/GenBank/DDBJ databases">
        <title>Evolution of pathogenesis and genome organization in the Tremellales.</title>
        <authorList>
            <person name="Cuomo C."/>
            <person name="Litvintseva A."/>
            <person name="Heitman J."/>
            <person name="Chen Y."/>
            <person name="Sun S."/>
            <person name="Springer D."/>
            <person name="Dromer F."/>
            <person name="Young S."/>
            <person name="Zeng Q."/>
            <person name="Chapman S."/>
            <person name="Gujja S."/>
            <person name="Saif S."/>
            <person name="Birren B."/>
        </authorList>
    </citation>
    <scope>NUCLEOTIDE SEQUENCE [LARGE SCALE GENOMIC DNA]</scope>
    <source>
        <strain evidence="2 3">ATCC 28783</strain>
    </source>
</reference>
<protein>
    <submittedName>
        <fullName evidence="2">Uncharacterized protein</fullName>
    </submittedName>
</protein>
<evidence type="ECO:0000313" key="2">
    <source>
        <dbReference type="EMBL" id="RXK36342.1"/>
    </source>
</evidence>
<dbReference type="InParanoid" id="A0A4Q1BBZ0"/>
<dbReference type="Proteomes" id="UP000289152">
    <property type="component" value="Unassembled WGS sequence"/>
</dbReference>
<dbReference type="VEuPathDB" id="FungiDB:TREMEDRAFT_60644"/>
<comment type="caution">
    <text evidence="2">The sequence shown here is derived from an EMBL/GenBank/DDBJ whole genome shotgun (WGS) entry which is preliminary data.</text>
</comment>
<evidence type="ECO:0000313" key="3">
    <source>
        <dbReference type="Proteomes" id="UP000289152"/>
    </source>
</evidence>
<accession>A0A4Q1BBZ0</accession>